<proteinExistence type="predicted"/>
<reference evidence="1 2" key="1">
    <citation type="submission" date="2017-06" db="EMBL/GenBank/DDBJ databases">
        <title>Complete genome sequence of Idiomarina piscisalsi strain 10PY1A isolated from soil of Soudi Arabia.</title>
        <authorList>
            <person name="Kim M.-C."/>
            <person name="Jung B.K."/>
            <person name="Budiyanto F."/>
            <person name="Nzila A."/>
            <person name="Shin J.-H."/>
        </authorList>
    </citation>
    <scope>NUCLEOTIDE SEQUENCE [LARGE SCALE GENOMIC DNA]</scope>
    <source>
        <strain evidence="1 2">10PY1A</strain>
    </source>
</reference>
<gene>
    <name evidence="1" type="ORF">CEW91_11965</name>
</gene>
<organism evidence="1 2">
    <name type="scientific">Idiomarina piscisalsi</name>
    <dbReference type="NCBI Taxonomy" id="1096243"/>
    <lineage>
        <taxon>Bacteria</taxon>
        <taxon>Pseudomonadati</taxon>
        <taxon>Pseudomonadota</taxon>
        <taxon>Gammaproteobacteria</taxon>
        <taxon>Alteromonadales</taxon>
        <taxon>Idiomarinaceae</taxon>
        <taxon>Idiomarina</taxon>
    </lineage>
</organism>
<evidence type="ECO:0000313" key="1">
    <source>
        <dbReference type="EMBL" id="ASG66807.1"/>
    </source>
</evidence>
<protein>
    <submittedName>
        <fullName evidence="1">Uncharacterized protein</fullName>
    </submittedName>
</protein>
<dbReference type="Proteomes" id="UP000197717">
    <property type="component" value="Chromosome"/>
</dbReference>
<keyword evidence="2" id="KW-1185">Reference proteome</keyword>
<evidence type="ECO:0000313" key="2">
    <source>
        <dbReference type="Proteomes" id="UP000197717"/>
    </source>
</evidence>
<dbReference type="RefSeq" id="WP_058576521.1">
    <property type="nucleotide sequence ID" value="NZ_CP022133.1"/>
</dbReference>
<sequence length="75" mass="8557">MEDEHIDDYISGIVQSCQFYLLEGNIHAALAHIISNLSALEETSDHPLKHQIVQQAQAGQLETIEQVELFLRHYL</sequence>
<dbReference type="EMBL" id="CP022133">
    <property type="protein sequence ID" value="ASG66807.1"/>
    <property type="molecule type" value="Genomic_DNA"/>
</dbReference>
<name>A0ABN5AX06_9GAMM</name>
<accession>A0ABN5AX06</accession>